<dbReference type="GO" id="GO:0008270">
    <property type="term" value="F:zinc ion binding"/>
    <property type="evidence" value="ECO:0007669"/>
    <property type="project" value="UniProtKB-UniRule"/>
</dbReference>
<dbReference type="SUPFAM" id="SSF52467">
    <property type="entry name" value="DHS-like NAD/FAD-binding domain"/>
    <property type="match status" value="1"/>
</dbReference>
<feature type="region of interest" description="Disordered" evidence="12">
    <location>
        <begin position="349"/>
        <end position="368"/>
    </location>
</feature>
<evidence type="ECO:0000256" key="11">
    <source>
        <dbReference type="PROSITE-ProRule" id="PRU00236"/>
    </source>
</evidence>
<keyword evidence="15" id="KW-1185">Reference proteome</keyword>
<feature type="binding site" evidence="9">
    <location>
        <begin position="254"/>
        <end position="255"/>
    </location>
    <ligand>
        <name>NAD(+)</name>
        <dbReference type="ChEBI" id="CHEBI:57540"/>
    </ligand>
</feature>
<comment type="catalytic activity">
    <reaction evidence="6">
        <text>N(6)-hexadecanoyl-L-lysyl-[protein] + NAD(+) + H2O = 2''-O-hexadecanoyl-ADP-D-ribose + nicotinamide + L-lysyl-[protein]</text>
        <dbReference type="Rhea" id="RHEA:70563"/>
        <dbReference type="Rhea" id="RHEA-COMP:9752"/>
        <dbReference type="Rhea" id="RHEA-COMP:14175"/>
        <dbReference type="ChEBI" id="CHEBI:15377"/>
        <dbReference type="ChEBI" id="CHEBI:17154"/>
        <dbReference type="ChEBI" id="CHEBI:29969"/>
        <dbReference type="ChEBI" id="CHEBI:57540"/>
        <dbReference type="ChEBI" id="CHEBI:138936"/>
        <dbReference type="ChEBI" id="CHEBI:189673"/>
    </reaction>
    <physiologicalReaction direction="left-to-right" evidence="6">
        <dbReference type="Rhea" id="RHEA:70564"/>
    </physiologicalReaction>
</comment>
<evidence type="ECO:0000256" key="3">
    <source>
        <dbReference type="ARBA" id="ARBA00022723"/>
    </source>
</evidence>
<feature type="binding site" evidence="9">
    <location>
        <position position="313"/>
    </location>
    <ligand>
        <name>NAD(+)</name>
        <dbReference type="ChEBI" id="CHEBI:57540"/>
    </ligand>
</feature>
<feature type="binding site" evidence="10 11">
    <location>
        <position position="213"/>
    </location>
    <ligand>
        <name>Zn(2+)</name>
        <dbReference type="ChEBI" id="CHEBI:29105"/>
    </ligand>
</feature>
<dbReference type="PIRSF" id="PIRSF037938">
    <property type="entry name" value="SIR2_euk"/>
    <property type="match status" value="1"/>
</dbReference>
<dbReference type="Pfam" id="PF02146">
    <property type="entry name" value="SIR2"/>
    <property type="match status" value="1"/>
</dbReference>
<comment type="catalytic activity">
    <reaction evidence="8">
        <text>N(6)-acetyl-L-lysyl-[protein] + NAD(+) + H2O = 2''-O-acetyl-ADP-D-ribose + nicotinamide + L-lysyl-[protein]</text>
        <dbReference type="Rhea" id="RHEA:43636"/>
        <dbReference type="Rhea" id="RHEA-COMP:9752"/>
        <dbReference type="Rhea" id="RHEA-COMP:10731"/>
        <dbReference type="ChEBI" id="CHEBI:15377"/>
        <dbReference type="ChEBI" id="CHEBI:17154"/>
        <dbReference type="ChEBI" id="CHEBI:29969"/>
        <dbReference type="ChEBI" id="CHEBI:57540"/>
        <dbReference type="ChEBI" id="CHEBI:61930"/>
        <dbReference type="ChEBI" id="CHEBI:83767"/>
        <dbReference type="EC" id="2.3.1.286"/>
    </reaction>
</comment>
<feature type="compositionally biased region" description="Polar residues" evidence="12">
    <location>
        <begin position="375"/>
        <end position="388"/>
    </location>
</feature>
<reference evidence="14" key="1">
    <citation type="submission" date="2021-02" db="EMBL/GenBank/DDBJ databases">
        <authorList>
            <person name="Nowell W R."/>
        </authorList>
    </citation>
    <scope>NUCLEOTIDE SEQUENCE</scope>
</reference>
<comment type="caution">
    <text evidence="14">The sequence shown here is derived from an EMBL/GenBank/DDBJ whole genome shotgun (WGS) entry which is preliminary data.</text>
</comment>
<keyword evidence="3 8" id="KW-0479">Metal-binding</keyword>
<organism evidence="14 15">
    <name type="scientific">Rotaria magnacalcarata</name>
    <dbReference type="NCBI Taxonomy" id="392030"/>
    <lineage>
        <taxon>Eukaryota</taxon>
        <taxon>Metazoa</taxon>
        <taxon>Spiralia</taxon>
        <taxon>Gnathifera</taxon>
        <taxon>Rotifera</taxon>
        <taxon>Eurotatoria</taxon>
        <taxon>Bdelloidea</taxon>
        <taxon>Philodinida</taxon>
        <taxon>Philodinidae</taxon>
        <taxon>Rotaria</taxon>
    </lineage>
</organism>
<evidence type="ECO:0000256" key="8">
    <source>
        <dbReference type="PIRNR" id="PIRNR037938"/>
    </source>
</evidence>
<comment type="catalytic activity">
    <reaction evidence="7">
        <text>N(6)-tetradecanoyl-L-lysyl-[protein] + NAD(+) + H2O = 2''-O-tetradecanoyl-ADP-D-ribose + nicotinamide + L-lysyl-[protein]</text>
        <dbReference type="Rhea" id="RHEA:70567"/>
        <dbReference type="Rhea" id="RHEA-COMP:9752"/>
        <dbReference type="Rhea" id="RHEA-COMP:15437"/>
        <dbReference type="ChEBI" id="CHEBI:15377"/>
        <dbReference type="ChEBI" id="CHEBI:17154"/>
        <dbReference type="ChEBI" id="CHEBI:29969"/>
        <dbReference type="ChEBI" id="CHEBI:57540"/>
        <dbReference type="ChEBI" id="CHEBI:141129"/>
        <dbReference type="ChEBI" id="CHEBI:189674"/>
    </reaction>
    <physiologicalReaction direction="left-to-right" evidence="7">
        <dbReference type="Rhea" id="RHEA:70568"/>
    </physiologicalReaction>
</comment>
<evidence type="ECO:0000256" key="9">
    <source>
        <dbReference type="PIRSR" id="PIRSR037938-2"/>
    </source>
</evidence>
<feature type="binding site" evidence="10 11">
    <location>
        <position position="189"/>
    </location>
    <ligand>
        <name>Zn(2+)</name>
        <dbReference type="ChEBI" id="CHEBI:29105"/>
    </ligand>
</feature>
<feature type="binding site" evidence="10 11">
    <location>
        <position position="192"/>
    </location>
    <ligand>
        <name>Zn(2+)</name>
        <dbReference type="ChEBI" id="CHEBI:29105"/>
    </ligand>
</feature>
<dbReference type="InterPro" id="IPR026591">
    <property type="entry name" value="Sirtuin_cat_small_dom_sf"/>
</dbReference>
<dbReference type="InterPro" id="IPR003000">
    <property type="entry name" value="Sirtuin"/>
</dbReference>
<keyword evidence="5 8" id="KW-0520">NAD</keyword>
<evidence type="ECO:0000259" key="13">
    <source>
        <dbReference type="PROSITE" id="PS50305"/>
    </source>
</evidence>
<dbReference type="AlphaFoldDB" id="A0A819JML3"/>
<evidence type="ECO:0000256" key="12">
    <source>
        <dbReference type="SAM" id="MobiDB-lite"/>
    </source>
</evidence>
<feature type="binding site" evidence="9">
    <location>
        <begin position="79"/>
        <end position="83"/>
    </location>
    <ligand>
        <name>NAD(+)</name>
        <dbReference type="ChEBI" id="CHEBI:57540"/>
    </ligand>
</feature>
<name>A0A819JML3_9BILA</name>
<dbReference type="GO" id="GO:0005634">
    <property type="term" value="C:nucleus"/>
    <property type="evidence" value="ECO:0007669"/>
    <property type="project" value="TreeGrafter"/>
</dbReference>
<keyword evidence="2 8" id="KW-0808">Transferase</keyword>
<dbReference type="InterPro" id="IPR026590">
    <property type="entry name" value="Ssirtuin_cat_dom"/>
</dbReference>
<evidence type="ECO:0000256" key="1">
    <source>
        <dbReference type="ARBA" id="ARBA00006924"/>
    </source>
</evidence>
<feature type="binding site" evidence="9">
    <location>
        <begin position="278"/>
        <end position="280"/>
    </location>
    <ligand>
        <name>NAD(+)</name>
        <dbReference type="ChEBI" id="CHEBI:57540"/>
    </ligand>
</feature>
<protein>
    <recommendedName>
        <fullName evidence="8">NAD-dependent protein deacetylase</fullName>
        <ecNumber evidence="8">2.3.1.286</ecNumber>
    </recommendedName>
</protein>
<evidence type="ECO:0000256" key="2">
    <source>
        <dbReference type="ARBA" id="ARBA00022679"/>
    </source>
</evidence>
<feature type="region of interest" description="Disordered" evidence="12">
    <location>
        <begin position="374"/>
        <end position="396"/>
    </location>
</feature>
<dbReference type="EMBL" id="CAJOBG010001512">
    <property type="protein sequence ID" value="CAF3935679.1"/>
    <property type="molecule type" value="Genomic_DNA"/>
</dbReference>
<dbReference type="InterPro" id="IPR017328">
    <property type="entry name" value="Sirtuin_class_I"/>
</dbReference>
<dbReference type="GO" id="GO:0017136">
    <property type="term" value="F:histone deacetylase activity, NAD-dependent"/>
    <property type="evidence" value="ECO:0007669"/>
    <property type="project" value="InterPro"/>
</dbReference>
<evidence type="ECO:0000256" key="4">
    <source>
        <dbReference type="ARBA" id="ARBA00022833"/>
    </source>
</evidence>
<dbReference type="PANTHER" id="PTHR11085">
    <property type="entry name" value="NAD-DEPENDENT PROTEIN DEACYLASE SIRTUIN-5, MITOCHONDRIAL-RELATED"/>
    <property type="match status" value="1"/>
</dbReference>
<comment type="caution">
    <text evidence="11">Lacks conserved residue(s) required for the propagation of feature annotation.</text>
</comment>
<evidence type="ECO:0000256" key="7">
    <source>
        <dbReference type="ARBA" id="ARBA00048905"/>
    </source>
</evidence>
<proteinExistence type="inferred from homology"/>
<dbReference type="GO" id="GO:0070403">
    <property type="term" value="F:NAD+ binding"/>
    <property type="evidence" value="ECO:0007669"/>
    <property type="project" value="UniProtKB-UniRule"/>
</dbReference>
<comment type="cofactor">
    <cofactor evidence="10">
        <name>Zn(2+)</name>
        <dbReference type="ChEBI" id="CHEBI:29105"/>
    </cofactor>
    <text evidence="10">Binds 1 zinc ion per subunit.</text>
</comment>
<evidence type="ECO:0000313" key="14">
    <source>
        <dbReference type="EMBL" id="CAF3935679.1"/>
    </source>
</evidence>
<evidence type="ECO:0000256" key="6">
    <source>
        <dbReference type="ARBA" id="ARBA00048378"/>
    </source>
</evidence>
<feature type="compositionally biased region" description="Low complexity" evidence="12">
    <location>
        <begin position="356"/>
        <end position="368"/>
    </location>
</feature>
<sequence length="396" mass="44577">MDLVASSRYSSVFYWNMNQKENKTLLSNDCAMTDQLHGYLGILLSAFEEEGPRVLESFDLPGAAEYMSKCSNIVVMCGAAISTSAGILDFRSPGTELYSKLEKCNFPFPEAIFQLDFFRENPKPFFMLAKELYPNKFKPTPTHYFIRLLNEKGKLLRTFTENIDSLERIANVPTEKIVEANGTFFTAHCLDCQEEYSLEQIKGTIFKDEIPYCNKCTGVIKPDIVFSDETLPKRYNECVKSDFAKCDFLIIIGTSLAVAPFCTLISQVDKNCPRLLINMEPGGHTFSYLIPFGTTLMFNSRKNRRDVFYKSTCDDGVMQLVKLLGWESDFKKLLQKEGISIPSVSEKATTSSRMNVSSTKTTTAADSTVSKYPKFTSTKKTVDATSSKSEVKDNAK</sequence>
<comment type="similarity">
    <text evidence="1 8">Belongs to the sirtuin family. Class I subfamily.</text>
</comment>
<feature type="domain" description="Deacetylase sirtuin-type" evidence="13">
    <location>
        <begin position="53"/>
        <end position="327"/>
    </location>
</feature>
<evidence type="ECO:0000313" key="15">
    <source>
        <dbReference type="Proteomes" id="UP000663866"/>
    </source>
</evidence>
<dbReference type="Proteomes" id="UP000663866">
    <property type="component" value="Unassembled WGS sequence"/>
</dbReference>
<accession>A0A819JML3</accession>
<feature type="binding site" evidence="10 11">
    <location>
        <position position="216"/>
    </location>
    <ligand>
        <name>Zn(2+)</name>
        <dbReference type="ChEBI" id="CHEBI:29105"/>
    </ligand>
</feature>
<keyword evidence="4 8" id="KW-0862">Zinc</keyword>
<gene>
    <name evidence="14" type="ORF">OVN521_LOCUS11392</name>
</gene>
<dbReference type="PANTHER" id="PTHR11085:SF6">
    <property type="entry name" value="NAD-DEPENDENT PROTEIN DEACETYLASE SIRTUIN-2"/>
    <property type="match status" value="1"/>
</dbReference>
<dbReference type="PROSITE" id="PS50305">
    <property type="entry name" value="SIRTUIN"/>
    <property type="match status" value="1"/>
</dbReference>
<evidence type="ECO:0000256" key="5">
    <source>
        <dbReference type="ARBA" id="ARBA00023027"/>
    </source>
</evidence>
<evidence type="ECO:0000256" key="10">
    <source>
        <dbReference type="PIRSR" id="PIRSR037938-3"/>
    </source>
</evidence>
<dbReference type="Gene3D" id="3.30.1600.10">
    <property type="entry name" value="SIR2/SIRT2 'Small Domain"/>
    <property type="match status" value="1"/>
</dbReference>
<dbReference type="InterPro" id="IPR050134">
    <property type="entry name" value="NAD-dep_sirtuin_deacylases"/>
</dbReference>
<feature type="binding site" evidence="9">
    <location>
        <begin position="89"/>
        <end position="91"/>
    </location>
    <ligand>
        <name>NAD(+)</name>
        <dbReference type="ChEBI" id="CHEBI:57540"/>
    </ligand>
</feature>
<dbReference type="InterPro" id="IPR029035">
    <property type="entry name" value="DHS-like_NAD/FAD-binding_dom"/>
</dbReference>
<dbReference type="EC" id="2.3.1.286" evidence="8"/>
<dbReference type="Gene3D" id="3.40.50.1220">
    <property type="entry name" value="TPP-binding domain"/>
    <property type="match status" value="1"/>
</dbReference>